<evidence type="ECO:0000256" key="2">
    <source>
        <dbReference type="SAM" id="Coils"/>
    </source>
</evidence>
<dbReference type="InterPro" id="IPR022642">
    <property type="entry name" value="CheR_C"/>
</dbReference>
<dbReference type="PROSITE" id="PS50112">
    <property type="entry name" value="PAS"/>
    <property type="match status" value="1"/>
</dbReference>
<dbReference type="InterPro" id="IPR022641">
    <property type="entry name" value="CheR_N"/>
</dbReference>
<keyword evidence="2" id="KW-0175">Coiled coil</keyword>
<dbReference type="PANTHER" id="PTHR24422">
    <property type="entry name" value="CHEMOTAXIS PROTEIN METHYLTRANSFERASE"/>
    <property type="match status" value="1"/>
</dbReference>
<dbReference type="NCBIfam" id="TIGR00229">
    <property type="entry name" value="sensory_box"/>
    <property type="match status" value="1"/>
</dbReference>
<dbReference type="STRING" id="1121393.SAMN02745216_00038"/>
<feature type="domain" description="CheB-type methylesterase" evidence="4">
    <location>
        <begin position="10"/>
        <end position="199"/>
    </location>
</feature>
<feature type="active site" evidence="1">
    <location>
        <position position="22"/>
    </location>
</feature>
<dbReference type="InterPro" id="IPR000673">
    <property type="entry name" value="Sig_transdc_resp-reg_Me-estase"/>
</dbReference>
<proteinExistence type="predicted"/>
<dbReference type="SUPFAM" id="SSF52738">
    <property type="entry name" value="Methylesterase CheB, C-terminal domain"/>
    <property type="match status" value="1"/>
</dbReference>
<dbReference type="SUPFAM" id="SSF55785">
    <property type="entry name" value="PYP-like sensor domain (PAS domain)"/>
    <property type="match status" value="2"/>
</dbReference>
<dbReference type="InterPro" id="IPR050903">
    <property type="entry name" value="Bact_Chemotaxis_MeTrfase"/>
</dbReference>
<dbReference type="PROSITE" id="PS50123">
    <property type="entry name" value="CHER"/>
    <property type="match status" value="1"/>
</dbReference>
<dbReference type="GO" id="GO:0005737">
    <property type="term" value="C:cytoplasm"/>
    <property type="evidence" value="ECO:0007669"/>
    <property type="project" value="InterPro"/>
</dbReference>
<dbReference type="Proteomes" id="UP000183994">
    <property type="component" value="Unassembled WGS sequence"/>
</dbReference>
<dbReference type="PANTHER" id="PTHR24422:SF27">
    <property type="entry name" value="PROTEIN-GLUTAMATE O-METHYLTRANSFERASE"/>
    <property type="match status" value="1"/>
</dbReference>
<dbReference type="InterPro" id="IPR029063">
    <property type="entry name" value="SAM-dependent_MTases_sf"/>
</dbReference>
<dbReference type="Pfam" id="PF01739">
    <property type="entry name" value="CheR"/>
    <property type="match status" value="1"/>
</dbReference>
<evidence type="ECO:0000313" key="7">
    <source>
        <dbReference type="Proteomes" id="UP000183994"/>
    </source>
</evidence>
<feature type="domain" description="CheR-type methyltransferase" evidence="5">
    <location>
        <begin position="205"/>
        <end position="456"/>
    </location>
</feature>
<dbReference type="Gene3D" id="3.40.50.150">
    <property type="entry name" value="Vaccinia Virus protein VP39"/>
    <property type="match status" value="1"/>
</dbReference>
<dbReference type="SMART" id="SM00138">
    <property type="entry name" value="MeTrc"/>
    <property type="match status" value="1"/>
</dbReference>
<dbReference type="Pfam" id="PF01339">
    <property type="entry name" value="CheB_methylest"/>
    <property type="match status" value="1"/>
</dbReference>
<keyword evidence="1" id="KW-0378">Hydrolase</keyword>
<dbReference type="GO" id="GO:0008757">
    <property type="term" value="F:S-adenosylmethionine-dependent methyltransferase activity"/>
    <property type="evidence" value="ECO:0007669"/>
    <property type="project" value="InterPro"/>
</dbReference>
<dbReference type="Pfam" id="PF13188">
    <property type="entry name" value="PAS_8"/>
    <property type="match status" value="1"/>
</dbReference>
<dbReference type="SUPFAM" id="SSF47757">
    <property type="entry name" value="Chemotaxis receptor methyltransferase CheR, N-terminal domain"/>
    <property type="match status" value="1"/>
</dbReference>
<evidence type="ECO:0000259" key="4">
    <source>
        <dbReference type="PROSITE" id="PS50122"/>
    </source>
</evidence>
<dbReference type="Pfam" id="PF03705">
    <property type="entry name" value="CheR_N"/>
    <property type="match status" value="1"/>
</dbReference>
<keyword evidence="1" id="KW-0145">Chemotaxis</keyword>
<dbReference type="CDD" id="cd16434">
    <property type="entry name" value="CheB-CheR_fusion"/>
    <property type="match status" value="1"/>
</dbReference>
<dbReference type="PROSITE" id="PS50122">
    <property type="entry name" value="CHEB"/>
    <property type="match status" value="1"/>
</dbReference>
<gene>
    <name evidence="6" type="ORF">SAMN02745216_00038</name>
</gene>
<dbReference type="CDD" id="cd00130">
    <property type="entry name" value="PAS"/>
    <property type="match status" value="1"/>
</dbReference>
<dbReference type="EMBL" id="FQZU01000001">
    <property type="protein sequence ID" value="SHI50631.1"/>
    <property type="molecule type" value="Genomic_DNA"/>
</dbReference>
<dbReference type="InterPro" id="IPR035965">
    <property type="entry name" value="PAS-like_dom_sf"/>
</dbReference>
<organism evidence="6 7">
    <name type="scientific">Desulfatibacillum alkenivorans DSM 16219</name>
    <dbReference type="NCBI Taxonomy" id="1121393"/>
    <lineage>
        <taxon>Bacteria</taxon>
        <taxon>Pseudomonadati</taxon>
        <taxon>Thermodesulfobacteriota</taxon>
        <taxon>Desulfobacteria</taxon>
        <taxon>Desulfobacterales</taxon>
        <taxon>Desulfatibacillaceae</taxon>
        <taxon>Desulfatibacillum</taxon>
    </lineage>
</organism>
<name>A0A1M6BPK4_9BACT</name>
<keyword evidence="7" id="KW-1185">Reference proteome</keyword>
<dbReference type="SUPFAM" id="SSF53335">
    <property type="entry name" value="S-adenosyl-L-methionine-dependent methyltransferases"/>
    <property type="match status" value="1"/>
</dbReference>
<dbReference type="Gene3D" id="3.40.50.180">
    <property type="entry name" value="Methylesterase CheB, C-terminal domain"/>
    <property type="match status" value="1"/>
</dbReference>
<evidence type="ECO:0000259" key="3">
    <source>
        <dbReference type="PROSITE" id="PS50112"/>
    </source>
</evidence>
<dbReference type="OrthoDB" id="9786165at2"/>
<dbReference type="InterPro" id="IPR000014">
    <property type="entry name" value="PAS"/>
</dbReference>
<evidence type="ECO:0000313" key="6">
    <source>
        <dbReference type="EMBL" id="SHI50631.1"/>
    </source>
</evidence>
<dbReference type="InterPro" id="IPR000780">
    <property type="entry name" value="CheR_MeTrfase"/>
</dbReference>
<feature type="domain" description="PAS" evidence="3">
    <location>
        <begin position="974"/>
        <end position="1022"/>
    </location>
</feature>
<reference evidence="7" key="1">
    <citation type="submission" date="2016-11" db="EMBL/GenBank/DDBJ databases">
        <authorList>
            <person name="Varghese N."/>
            <person name="Submissions S."/>
        </authorList>
    </citation>
    <scope>NUCLEOTIDE SEQUENCE [LARGE SCALE GENOMIC DNA]</scope>
    <source>
        <strain evidence="7">DSM 16219</strain>
    </source>
</reference>
<dbReference type="Gene3D" id="3.30.450.20">
    <property type="entry name" value="PAS domain"/>
    <property type="match status" value="3"/>
</dbReference>
<evidence type="ECO:0000256" key="1">
    <source>
        <dbReference type="PROSITE-ProRule" id="PRU00050"/>
    </source>
</evidence>
<dbReference type="PRINTS" id="PR00996">
    <property type="entry name" value="CHERMTFRASE"/>
</dbReference>
<dbReference type="GO" id="GO:0000156">
    <property type="term" value="F:phosphorelay response regulator activity"/>
    <property type="evidence" value="ECO:0007669"/>
    <property type="project" value="InterPro"/>
</dbReference>
<sequence length="1109" mass="124566">MGNSTQSNGKTSPTHYVGIGASAGGLEAIDSFFANMRPQNNLAFIVIQHLSPDHKSLMVELLSKKTEMPVHRAEEGMRVQANHVYLIPPKKNLTIFHGELMLTDQDSCRGINLPIDVFFRSLADDAADKAVAVVLSGTGSDGTRGVRAVKEAGGMVMVQSPESAKFDGMPRAAISTGVADFVLPPEEMPEQLLAFASHSSINRTAASNILLGDEDGLTRIFAELREKTKVDFTYYKPSTITRRLERRMTVNQIDEISDYVRYIRTYPGELMTLYRELLIGVTSFFRDPEAMEFLRSECLPELLMRVKDREVRFWVAGCSTGEEAYTFAILAKEAMERQRISRDIKIFATDIDRDAILQASTGAYPESIAADLDPGVLAKYFYNKEGVYQIARHIREMVVFAQHNLVKDPPFTNIDLISCRNLLIYFQPVLQQKALEMFNFSLNPQGVLFLGTSESIGDMAACFETVHQKYKIYRSQGKAIPGGQGKGVGDMEEKTRRIQPFFVREKGRQLAQPDDSRLLSRLMDVASNGYMPLSVIVNEQLEIIHIVGDPSPYFKVPTGRTAFDITKMASKDLAIPLATGIQKVFRTRDKVTYNNVLLHFGQEVQTLRLNILPLPEQKGADSLAAVFIEEVDKKSVPETPGEGEYDLGKETEQRIRDLEQELQFARENLQATIEELETSNEELQATNEELLASNEELQSTNEELQSTNEELYTVNAEYQKKIMELTELHNDVDNLLTSSGIGTLLLDEDLEIRRFSPEINRLFNIMESDVGRPLTHLSHRLKDFDPLKIVRKVQVDNKPRQLEVKSEEGKAYLARVIPYTIGVGAFSGLVMTFVDISTLTSMRRRLNQAEKTSQEIQQFMPAGLYVYSLNDAGQLILEESNPEAEKLTGVSADQWKGEPFEAIWPRAGAMDLSKSFLEVIKTGQSYAMDDLVYADDRIKGAYSIQAFRLPENRLAVMFQDVTEQKKMEADLVASESKYRKLFETMAQGVVYQDKDGNIISANPSAERILGLTLDQMIGRTSMDPRWQAVKENGEPLPGQEHPAMAALATGKPVTGYIMGVNNSQHNQTRWIMVNSTPEFLDGETKPCQVFSTFDDVTDKINLQRGQYDR</sequence>
<dbReference type="GO" id="GO:0008984">
    <property type="term" value="F:protein-glutamate methylesterase activity"/>
    <property type="evidence" value="ECO:0007669"/>
    <property type="project" value="InterPro"/>
</dbReference>
<feature type="coiled-coil region" evidence="2">
    <location>
        <begin position="648"/>
        <end position="728"/>
    </location>
</feature>
<feature type="active site" evidence="1">
    <location>
        <position position="141"/>
    </location>
</feature>
<dbReference type="Pfam" id="PF13596">
    <property type="entry name" value="PAS_10"/>
    <property type="match status" value="1"/>
</dbReference>
<accession>A0A1M6BPK4</accession>
<feature type="active site" evidence="1">
    <location>
        <position position="49"/>
    </location>
</feature>
<dbReference type="SMART" id="SM00091">
    <property type="entry name" value="PAS"/>
    <property type="match status" value="2"/>
</dbReference>
<dbReference type="RefSeq" id="WP_073471740.1">
    <property type="nucleotide sequence ID" value="NZ_FQZU01000001.1"/>
</dbReference>
<evidence type="ECO:0000259" key="5">
    <source>
        <dbReference type="PROSITE" id="PS50123"/>
    </source>
</evidence>
<dbReference type="InterPro" id="IPR035909">
    <property type="entry name" value="CheB_C"/>
</dbReference>
<dbReference type="GO" id="GO:0006935">
    <property type="term" value="P:chemotaxis"/>
    <property type="evidence" value="ECO:0007669"/>
    <property type="project" value="UniProtKB-UniRule"/>
</dbReference>
<dbReference type="AlphaFoldDB" id="A0A1M6BPK4"/>
<protein>
    <submittedName>
        <fullName evidence="6">Two-component system, chemotaxis family, CheB/CheR fusion protein</fullName>
    </submittedName>
</protein>